<dbReference type="Gene3D" id="3.30.420.10">
    <property type="entry name" value="Ribonuclease H-like superfamily/Ribonuclease H"/>
    <property type="match status" value="1"/>
</dbReference>
<dbReference type="GO" id="GO:0003676">
    <property type="term" value="F:nucleic acid binding"/>
    <property type="evidence" value="ECO:0007669"/>
    <property type="project" value="InterPro"/>
</dbReference>
<reference evidence="2" key="3">
    <citation type="submission" date="2025-09" db="UniProtKB">
        <authorList>
            <consortium name="Ensembl"/>
        </authorList>
    </citation>
    <scope>IDENTIFICATION</scope>
</reference>
<protein>
    <recommendedName>
        <fullName evidence="1">Tc1-like transposase DDE domain-containing protein</fullName>
    </recommendedName>
</protein>
<organism evidence="2 3">
    <name type="scientific">Oncorhynchus tshawytscha</name>
    <name type="common">Chinook salmon</name>
    <name type="synonym">Salmo tshawytscha</name>
    <dbReference type="NCBI Taxonomy" id="74940"/>
    <lineage>
        <taxon>Eukaryota</taxon>
        <taxon>Metazoa</taxon>
        <taxon>Chordata</taxon>
        <taxon>Craniata</taxon>
        <taxon>Vertebrata</taxon>
        <taxon>Euteleostomi</taxon>
        <taxon>Actinopterygii</taxon>
        <taxon>Neopterygii</taxon>
        <taxon>Teleostei</taxon>
        <taxon>Protacanthopterygii</taxon>
        <taxon>Salmoniformes</taxon>
        <taxon>Salmonidae</taxon>
        <taxon>Salmoninae</taxon>
        <taxon>Oncorhynchus</taxon>
    </lineage>
</organism>
<reference evidence="2" key="2">
    <citation type="submission" date="2025-08" db="UniProtKB">
        <authorList>
            <consortium name="Ensembl"/>
        </authorList>
    </citation>
    <scope>IDENTIFICATION</scope>
</reference>
<dbReference type="PANTHER" id="PTHR23022:SF135">
    <property type="entry name" value="SI:DKEY-77F5.3"/>
    <property type="match status" value="1"/>
</dbReference>
<evidence type="ECO:0000313" key="2">
    <source>
        <dbReference type="Ensembl" id="ENSOTSP00005135706.1"/>
    </source>
</evidence>
<dbReference type="InterPro" id="IPR052338">
    <property type="entry name" value="Transposase_5"/>
</dbReference>
<accession>A0AAZ3R3A3</accession>
<sequence>HNLKGSSARKKPLLQNRHKKARLRFATAGGDKDCAFWRNVLWSDETKTELFGHNDHRYVWRKKLDACRPKNTIPTEARVWQHHVVGVLCCRRDWCTSQNRWHHEVRKLCGYIEAISQDISQEVKTWSQWVFQMDIDPKHTSKVVAKWLKDNKVKVLEWPSQSPDLNPMEDLWAELKKHVRARRPTNLTPLHQLCQEEWAKIHPTYCGKLVDGYLKHLTQVKQFKGNAAKY</sequence>
<reference evidence="3" key="1">
    <citation type="journal article" date="2018" name="PLoS ONE">
        <title>Chinook salmon (Oncorhynchus tshawytscha) genome and transcriptome.</title>
        <authorList>
            <person name="Christensen K.A."/>
            <person name="Leong J.S."/>
            <person name="Sakhrani D."/>
            <person name="Biagi C.A."/>
            <person name="Minkley D.R."/>
            <person name="Withler R.E."/>
            <person name="Rondeau E.B."/>
            <person name="Koop B.F."/>
            <person name="Devlin R.H."/>
        </authorList>
    </citation>
    <scope>NUCLEOTIDE SEQUENCE [LARGE SCALE GENOMIC DNA]</scope>
</reference>
<dbReference type="Proteomes" id="UP000694402">
    <property type="component" value="Unassembled WGS sequence"/>
</dbReference>
<keyword evidence="3" id="KW-1185">Reference proteome</keyword>
<dbReference type="InterPro" id="IPR036397">
    <property type="entry name" value="RNaseH_sf"/>
</dbReference>
<evidence type="ECO:0000313" key="3">
    <source>
        <dbReference type="Proteomes" id="UP000694402"/>
    </source>
</evidence>
<dbReference type="Pfam" id="PF13358">
    <property type="entry name" value="DDE_3"/>
    <property type="match status" value="1"/>
</dbReference>
<name>A0AAZ3R3A3_ONCTS</name>
<dbReference type="AlphaFoldDB" id="A0AAZ3R3A3"/>
<dbReference type="GeneTree" id="ENSGT01150000286979"/>
<dbReference type="Ensembl" id="ENSOTST00005123376.1">
    <property type="protein sequence ID" value="ENSOTSP00005135706.1"/>
    <property type="gene ID" value="ENSOTSG00005059502.1"/>
</dbReference>
<proteinExistence type="predicted"/>
<feature type="domain" description="Tc1-like transposase DDE" evidence="1">
    <location>
        <begin position="40"/>
        <end position="184"/>
    </location>
</feature>
<dbReference type="PANTHER" id="PTHR23022">
    <property type="entry name" value="TRANSPOSABLE ELEMENT-RELATED"/>
    <property type="match status" value="1"/>
</dbReference>
<evidence type="ECO:0000259" key="1">
    <source>
        <dbReference type="Pfam" id="PF13358"/>
    </source>
</evidence>
<dbReference type="InterPro" id="IPR038717">
    <property type="entry name" value="Tc1-like_DDE_dom"/>
</dbReference>